<dbReference type="RefSeq" id="WP_200378675.1">
    <property type="nucleotide sequence ID" value="NZ_NRRU01000035.1"/>
</dbReference>
<dbReference type="Gene3D" id="1.10.10.10">
    <property type="entry name" value="Winged helix-like DNA-binding domain superfamily/Winged helix DNA-binding domain"/>
    <property type="match status" value="1"/>
</dbReference>
<protein>
    <submittedName>
        <fullName evidence="6">LysR family transcriptional regulator</fullName>
    </submittedName>
</protein>
<keyword evidence="4" id="KW-0804">Transcription</keyword>
<keyword evidence="7" id="KW-1185">Reference proteome</keyword>
<organism evidence="6 7">
    <name type="scientific">Rubrivivax gelatinosus</name>
    <name type="common">Rhodocyclus gelatinosus</name>
    <name type="synonym">Rhodopseudomonas gelatinosa</name>
    <dbReference type="NCBI Taxonomy" id="28068"/>
    <lineage>
        <taxon>Bacteria</taxon>
        <taxon>Pseudomonadati</taxon>
        <taxon>Pseudomonadota</taxon>
        <taxon>Betaproteobacteria</taxon>
        <taxon>Burkholderiales</taxon>
        <taxon>Sphaerotilaceae</taxon>
        <taxon>Rubrivivax</taxon>
    </lineage>
</organism>
<dbReference type="Pfam" id="PF03466">
    <property type="entry name" value="LysR_substrate"/>
    <property type="match status" value="1"/>
</dbReference>
<dbReference type="Proteomes" id="UP001041814">
    <property type="component" value="Unassembled WGS sequence"/>
</dbReference>
<dbReference type="InterPro" id="IPR005119">
    <property type="entry name" value="LysR_subst-bd"/>
</dbReference>
<accession>A0ABS1DTH6</accession>
<reference evidence="6" key="1">
    <citation type="submission" date="2017-08" db="EMBL/GenBank/DDBJ databases">
        <authorList>
            <person name="Imhoff J.F."/>
            <person name="Rahn T."/>
            <person name="Kuenzel S."/>
            <person name="Neulinger S.C."/>
        </authorList>
    </citation>
    <scope>NUCLEOTIDE SEQUENCE</scope>
    <source>
        <strain evidence="6">IM 151</strain>
    </source>
</reference>
<comment type="caution">
    <text evidence="6">The sequence shown here is derived from an EMBL/GenBank/DDBJ whole genome shotgun (WGS) entry which is preliminary data.</text>
</comment>
<dbReference type="PANTHER" id="PTHR30126">
    <property type="entry name" value="HTH-TYPE TRANSCRIPTIONAL REGULATOR"/>
    <property type="match status" value="1"/>
</dbReference>
<dbReference type="Pfam" id="PF00126">
    <property type="entry name" value="HTH_1"/>
    <property type="match status" value="1"/>
</dbReference>
<evidence type="ECO:0000313" key="6">
    <source>
        <dbReference type="EMBL" id="MBK1713301.1"/>
    </source>
</evidence>
<proteinExistence type="inferred from homology"/>
<evidence type="ECO:0000256" key="3">
    <source>
        <dbReference type="ARBA" id="ARBA00023125"/>
    </source>
</evidence>
<reference evidence="6" key="2">
    <citation type="journal article" date="2020" name="Microorganisms">
        <title>Osmotic Adaptation and Compatible Solute Biosynthesis of Phototrophic Bacteria as Revealed from Genome Analyses.</title>
        <authorList>
            <person name="Imhoff J.F."/>
            <person name="Rahn T."/>
            <person name="Kunzel S."/>
            <person name="Keller A."/>
            <person name="Neulinger S.C."/>
        </authorList>
    </citation>
    <scope>NUCLEOTIDE SEQUENCE</scope>
    <source>
        <strain evidence="6">IM 151</strain>
    </source>
</reference>
<evidence type="ECO:0000256" key="1">
    <source>
        <dbReference type="ARBA" id="ARBA00009437"/>
    </source>
</evidence>
<dbReference type="InterPro" id="IPR000847">
    <property type="entry name" value="LysR_HTH_N"/>
</dbReference>
<evidence type="ECO:0000256" key="4">
    <source>
        <dbReference type="ARBA" id="ARBA00023163"/>
    </source>
</evidence>
<evidence type="ECO:0000313" key="7">
    <source>
        <dbReference type="Proteomes" id="UP001041814"/>
    </source>
</evidence>
<dbReference type="InterPro" id="IPR036388">
    <property type="entry name" value="WH-like_DNA-bd_sf"/>
</dbReference>
<dbReference type="PROSITE" id="PS50931">
    <property type="entry name" value="HTH_LYSR"/>
    <property type="match status" value="1"/>
</dbReference>
<dbReference type="Gene3D" id="3.40.190.10">
    <property type="entry name" value="Periplasmic binding protein-like II"/>
    <property type="match status" value="2"/>
</dbReference>
<dbReference type="SUPFAM" id="SSF46785">
    <property type="entry name" value="Winged helix' DNA-binding domain"/>
    <property type="match status" value="1"/>
</dbReference>
<name>A0ABS1DTH6_RUBGE</name>
<dbReference type="SUPFAM" id="SSF53850">
    <property type="entry name" value="Periplasmic binding protein-like II"/>
    <property type="match status" value="1"/>
</dbReference>
<evidence type="ECO:0000259" key="5">
    <source>
        <dbReference type="PROSITE" id="PS50931"/>
    </source>
</evidence>
<feature type="domain" description="HTH lysR-type" evidence="5">
    <location>
        <begin position="1"/>
        <end position="58"/>
    </location>
</feature>
<keyword evidence="3" id="KW-0238">DNA-binding</keyword>
<gene>
    <name evidence="6" type="ORF">CKO43_10975</name>
</gene>
<keyword evidence="2" id="KW-0805">Transcription regulation</keyword>
<dbReference type="PRINTS" id="PR00039">
    <property type="entry name" value="HTHLYSR"/>
</dbReference>
<comment type="similarity">
    <text evidence="1">Belongs to the LysR transcriptional regulatory family.</text>
</comment>
<dbReference type="InterPro" id="IPR036390">
    <property type="entry name" value="WH_DNA-bd_sf"/>
</dbReference>
<sequence>MNTRFLETLVVLSRVGSFRETAQVLNATQAAISQRIASLEDELGVDLVERSSRRLELTAAGEQVVRQAQRILELERALVASTRPEAPPAGRVRIGVIESVVRTWLSPLVQQLARRHPQIDLDITVDTARNLQEQLRQHKLDVMVQNDPYAPAVGTLDHRVTPLCEFPLNWIARPELVRRHGRLTLDDLESVPLLTFSRTSSPQAHVRALFADRQVEPRVCNFPSVESIIQLVRDGYGIAAIPPVFVREWLHGGELEQRAGPVLPAMTVTAISAADASPAVRAAQQLTAEVVRAYCAQQGAPWVRSLAEPFDDQQMLSPG</sequence>
<dbReference type="CDD" id="cd05466">
    <property type="entry name" value="PBP2_LTTR_substrate"/>
    <property type="match status" value="1"/>
</dbReference>
<dbReference type="PANTHER" id="PTHR30126:SF77">
    <property type="entry name" value="TRANSCRIPTIONAL REGULATORY PROTEIN"/>
    <property type="match status" value="1"/>
</dbReference>
<evidence type="ECO:0000256" key="2">
    <source>
        <dbReference type="ARBA" id="ARBA00023015"/>
    </source>
</evidence>
<dbReference type="EMBL" id="NRRU01000035">
    <property type="protein sequence ID" value="MBK1713301.1"/>
    <property type="molecule type" value="Genomic_DNA"/>
</dbReference>